<dbReference type="EMBL" id="VTDN01000013">
    <property type="protein sequence ID" value="MEB5477742.1"/>
    <property type="molecule type" value="Genomic_DNA"/>
</dbReference>
<sequence>MGNCPKVSAQDISSSNNVVLVSDGLWDNRAACRRLYDMRCISTPGKKSCTRNVERVMVVGSCPNGQCIVAGKKVTMMVELLAIHLSYNLETRITQISNTYRDNQLNHFAFLKAKW</sequence>
<dbReference type="PANTHER" id="PTHR47480:SF5">
    <property type="entry name" value="EG45-LIKE DOMAIN CONTAINING PROTEIN"/>
    <property type="match status" value="1"/>
</dbReference>
<reference evidence="1 2" key="1">
    <citation type="submission" date="2019-08" db="EMBL/GenBank/DDBJ databases">
        <title>Five species of Acinetobacter isolated from floral nectar and animal pollinators.</title>
        <authorList>
            <person name="Hendry T.A."/>
        </authorList>
    </citation>
    <scope>NUCLEOTIDE SEQUENCE [LARGE SCALE GENOMIC DNA]</scope>
    <source>
        <strain evidence="1 2">MD18.27</strain>
    </source>
</reference>
<evidence type="ECO:0000313" key="2">
    <source>
        <dbReference type="Proteomes" id="UP001339883"/>
    </source>
</evidence>
<name>A0ABU6DXX9_9GAMM</name>
<organism evidence="1 2">
    <name type="scientific">Acinetobacter pollinis</name>
    <dbReference type="NCBI Taxonomy" id="2605270"/>
    <lineage>
        <taxon>Bacteria</taxon>
        <taxon>Pseudomonadati</taxon>
        <taxon>Pseudomonadota</taxon>
        <taxon>Gammaproteobacteria</taxon>
        <taxon>Moraxellales</taxon>
        <taxon>Moraxellaceae</taxon>
        <taxon>Acinetobacter</taxon>
    </lineage>
</organism>
<gene>
    <name evidence="1" type="ORF">I2F25_11930</name>
</gene>
<dbReference type="InterPro" id="IPR036908">
    <property type="entry name" value="RlpA-like_sf"/>
</dbReference>
<dbReference type="Gene3D" id="2.40.40.10">
    <property type="entry name" value="RlpA-like domain"/>
    <property type="match status" value="1"/>
</dbReference>
<dbReference type="RefSeq" id="WP_325776128.1">
    <property type="nucleotide sequence ID" value="NZ_VTDN01000013.1"/>
</dbReference>
<dbReference type="PANTHER" id="PTHR47480">
    <property type="entry name" value="EG45-LIKE DOMAIN CONTAINING PROTEIN"/>
    <property type="match status" value="1"/>
</dbReference>
<protein>
    <submittedName>
        <fullName evidence="1">Uncharacterized protein</fullName>
    </submittedName>
</protein>
<dbReference type="Proteomes" id="UP001339883">
    <property type="component" value="Unassembled WGS sequence"/>
</dbReference>
<proteinExistence type="predicted"/>
<dbReference type="SUPFAM" id="SSF50685">
    <property type="entry name" value="Barwin-like endoglucanases"/>
    <property type="match status" value="1"/>
</dbReference>
<evidence type="ECO:0000313" key="1">
    <source>
        <dbReference type="EMBL" id="MEB5477742.1"/>
    </source>
</evidence>
<accession>A0ABU6DXX9</accession>
<keyword evidence="2" id="KW-1185">Reference proteome</keyword>
<comment type="caution">
    <text evidence="1">The sequence shown here is derived from an EMBL/GenBank/DDBJ whole genome shotgun (WGS) entry which is preliminary data.</text>
</comment>